<dbReference type="PANTHER" id="PTHR24221:SF248">
    <property type="entry name" value="ABC TRANSPORTER TRANSMEMBRANE REGION"/>
    <property type="match status" value="1"/>
</dbReference>
<evidence type="ECO:0000256" key="2">
    <source>
        <dbReference type="ARBA" id="ARBA00022448"/>
    </source>
</evidence>
<dbReference type="GO" id="GO:0006508">
    <property type="term" value="P:proteolysis"/>
    <property type="evidence" value="ECO:0007669"/>
    <property type="project" value="UniProtKB-KW"/>
</dbReference>
<keyword evidence="12" id="KW-0378">Hydrolase</keyword>
<dbReference type="InterPro" id="IPR039421">
    <property type="entry name" value="Type_1_exporter"/>
</dbReference>
<evidence type="ECO:0000313" key="13">
    <source>
        <dbReference type="Proteomes" id="UP000268908"/>
    </source>
</evidence>
<dbReference type="NCBIfam" id="TIGR01842">
    <property type="entry name" value="type_I_sec_PrtD"/>
    <property type="match status" value="1"/>
</dbReference>
<name>A0A497XJT7_9PROT</name>
<dbReference type="SUPFAM" id="SSF90123">
    <property type="entry name" value="ABC transporter transmembrane region"/>
    <property type="match status" value="1"/>
</dbReference>
<feature type="transmembrane region" description="Helical" evidence="9">
    <location>
        <begin position="12"/>
        <end position="34"/>
    </location>
</feature>
<dbReference type="OrthoDB" id="8554730at2"/>
<evidence type="ECO:0000256" key="1">
    <source>
        <dbReference type="ARBA" id="ARBA00004651"/>
    </source>
</evidence>
<dbReference type="GO" id="GO:0030253">
    <property type="term" value="P:protein secretion by the type I secretion system"/>
    <property type="evidence" value="ECO:0007669"/>
    <property type="project" value="InterPro"/>
</dbReference>
<dbReference type="GO" id="GO:0008233">
    <property type="term" value="F:peptidase activity"/>
    <property type="evidence" value="ECO:0007669"/>
    <property type="project" value="UniProtKB-KW"/>
</dbReference>
<keyword evidence="12" id="KW-0645">Protease</keyword>
<organism evidence="12 13">
    <name type="scientific">Sulfurisoma sediminicola</name>
    <dbReference type="NCBI Taxonomy" id="1381557"/>
    <lineage>
        <taxon>Bacteria</taxon>
        <taxon>Pseudomonadati</taxon>
        <taxon>Pseudomonadota</taxon>
        <taxon>Betaproteobacteria</taxon>
        <taxon>Nitrosomonadales</taxon>
        <taxon>Sterolibacteriaceae</taxon>
        <taxon>Sulfurisoma</taxon>
    </lineage>
</organism>
<dbReference type="GO" id="GO:0016887">
    <property type="term" value="F:ATP hydrolysis activity"/>
    <property type="evidence" value="ECO:0007669"/>
    <property type="project" value="InterPro"/>
</dbReference>
<feature type="domain" description="ABC transmembrane type-1" evidence="11">
    <location>
        <begin position="15"/>
        <end position="290"/>
    </location>
</feature>
<keyword evidence="2" id="KW-0813">Transport</keyword>
<gene>
    <name evidence="12" type="ORF">DFR35_0167</name>
</gene>
<comment type="caution">
    <text evidence="12">The sequence shown here is derived from an EMBL/GenBank/DDBJ whole genome shotgun (WGS) entry which is preliminary data.</text>
</comment>
<keyword evidence="7 9" id="KW-1133">Transmembrane helix</keyword>
<evidence type="ECO:0000256" key="9">
    <source>
        <dbReference type="SAM" id="Phobius"/>
    </source>
</evidence>
<dbReference type="GO" id="GO:0140359">
    <property type="term" value="F:ABC-type transporter activity"/>
    <property type="evidence" value="ECO:0007669"/>
    <property type="project" value="InterPro"/>
</dbReference>
<evidence type="ECO:0000256" key="5">
    <source>
        <dbReference type="ARBA" id="ARBA00022741"/>
    </source>
</evidence>
<comment type="subcellular location">
    <subcellularLocation>
        <location evidence="1">Cell membrane</location>
        <topology evidence="1">Multi-pass membrane protein</topology>
    </subcellularLocation>
</comment>
<dbReference type="Proteomes" id="UP000268908">
    <property type="component" value="Unassembled WGS sequence"/>
</dbReference>
<dbReference type="Gene3D" id="1.20.1560.10">
    <property type="entry name" value="ABC transporter type 1, transmembrane domain"/>
    <property type="match status" value="1"/>
</dbReference>
<keyword evidence="13" id="KW-1185">Reference proteome</keyword>
<dbReference type="Pfam" id="PF00005">
    <property type="entry name" value="ABC_tran"/>
    <property type="match status" value="1"/>
</dbReference>
<dbReference type="SUPFAM" id="SSF52540">
    <property type="entry name" value="P-loop containing nucleoside triphosphate hydrolases"/>
    <property type="match status" value="1"/>
</dbReference>
<dbReference type="AlphaFoldDB" id="A0A497XJT7"/>
<evidence type="ECO:0000256" key="4">
    <source>
        <dbReference type="ARBA" id="ARBA00022692"/>
    </source>
</evidence>
<proteinExistence type="predicted"/>
<evidence type="ECO:0000313" key="12">
    <source>
        <dbReference type="EMBL" id="RLJ67620.1"/>
    </source>
</evidence>
<keyword evidence="5" id="KW-0547">Nucleotide-binding</keyword>
<dbReference type="GO" id="GO:0030256">
    <property type="term" value="C:type I protein secretion system complex"/>
    <property type="evidence" value="ECO:0007669"/>
    <property type="project" value="InterPro"/>
</dbReference>
<accession>A0A497XJT7</accession>
<dbReference type="InterPro" id="IPR036640">
    <property type="entry name" value="ABC1_TM_sf"/>
</dbReference>
<dbReference type="InterPro" id="IPR003593">
    <property type="entry name" value="AAA+_ATPase"/>
</dbReference>
<feature type="transmembrane region" description="Helical" evidence="9">
    <location>
        <begin position="135"/>
        <end position="164"/>
    </location>
</feature>
<sequence length="559" mass="59498">MFEFFLRFRPFFAYAALFSLFINLLLLVPTIYMLQVFDRVITSRSVETLALLTLASVLGLATMTLLEGIRARLLTSAGIALDSVLGPKVLERILAATPDSSRGEAGYGLRDAGLLRSFLTGPGILSLFDAPWMPLYVLLIFLFHPLLGLIAALGAAALVTIAVVNERMTRKSLQALQTASRRAGRYIDASLRNSEVIRALGMAQGITAHWQRLNGEVQRQQVENNRTGGSLRELTKFGRQFLQTAMMAAGAYLVIHQDSTAGVMIATTLIFGRAMAPVEAIVVGWKGLVDAHGAYRRLDTQLKNQQGSLVPTELPEPLGQLALERVAFGLGEPPRAIIKGVSLSLAAGEALGIIGPSASGKSTLARLIIGLMKPQSGAVRLDGADISAWPRERVGPFIGYLPQDVELFAGTVAANIARLGDIDDDAVVAAAQRAGAHEMILRLPQGYDTQIGDDGAAISGGQRQRIALARALYGSPRLVVLDEPNANLDSEGELALIQALARLKGDGVTVVVISHRPLILGSVDKILVLRDGVAEALGPRQEIVAKLARSLPGPAGAAA</sequence>
<evidence type="ECO:0000256" key="7">
    <source>
        <dbReference type="ARBA" id="ARBA00022989"/>
    </source>
</evidence>
<dbReference type="GO" id="GO:0005524">
    <property type="term" value="F:ATP binding"/>
    <property type="evidence" value="ECO:0007669"/>
    <property type="project" value="UniProtKB-KW"/>
</dbReference>
<dbReference type="SMART" id="SM00382">
    <property type="entry name" value="AAA"/>
    <property type="match status" value="1"/>
</dbReference>
<keyword evidence="6 12" id="KW-0067">ATP-binding</keyword>
<dbReference type="PROSITE" id="PS00211">
    <property type="entry name" value="ABC_TRANSPORTER_1"/>
    <property type="match status" value="1"/>
</dbReference>
<dbReference type="InterPro" id="IPR011527">
    <property type="entry name" value="ABC1_TM_dom"/>
</dbReference>
<evidence type="ECO:0000256" key="6">
    <source>
        <dbReference type="ARBA" id="ARBA00022840"/>
    </source>
</evidence>
<evidence type="ECO:0000259" key="11">
    <source>
        <dbReference type="PROSITE" id="PS50929"/>
    </source>
</evidence>
<dbReference type="InterPro" id="IPR017871">
    <property type="entry name" value="ABC_transporter-like_CS"/>
</dbReference>
<dbReference type="InterPro" id="IPR010128">
    <property type="entry name" value="ATPase_T1SS_PrtD-like"/>
</dbReference>
<evidence type="ECO:0000256" key="8">
    <source>
        <dbReference type="ARBA" id="ARBA00023136"/>
    </source>
</evidence>
<dbReference type="Pfam" id="PF00664">
    <property type="entry name" value="ABC_membrane"/>
    <property type="match status" value="1"/>
</dbReference>
<keyword evidence="3" id="KW-1003">Cell membrane</keyword>
<dbReference type="PROSITE" id="PS50893">
    <property type="entry name" value="ABC_TRANSPORTER_2"/>
    <property type="match status" value="1"/>
</dbReference>
<dbReference type="GO" id="GO:0034040">
    <property type="term" value="F:ATPase-coupled lipid transmembrane transporter activity"/>
    <property type="evidence" value="ECO:0007669"/>
    <property type="project" value="TreeGrafter"/>
</dbReference>
<dbReference type="InterPro" id="IPR027417">
    <property type="entry name" value="P-loop_NTPase"/>
</dbReference>
<keyword evidence="4 9" id="KW-0812">Transmembrane</keyword>
<feature type="domain" description="ABC transporter" evidence="10">
    <location>
        <begin position="321"/>
        <end position="556"/>
    </location>
</feature>
<evidence type="ECO:0000259" key="10">
    <source>
        <dbReference type="PROSITE" id="PS50893"/>
    </source>
</evidence>
<dbReference type="RefSeq" id="WP_121239598.1">
    <property type="nucleotide sequence ID" value="NZ_BHVV01000001.1"/>
</dbReference>
<keyword evidence="8 9" id="KW-0472">Membrane</keyword>
<dbReference type="InterPro" id="IPR003439">
    <property type="entry name" value="ABC_transporter-like_ATP-bd"/>
</dbReference>
<dbReference type="GO" id="GO:0005886">
    <property type="term" value="C:plasma membrane"/>
    <property type="evidence" value="ECO:0007669"/>
    <property type="project" value="UniProtKB-SubCell"/>
</dbReference>
<feature type="transmembrane region" description="Helical" evidence="9">
    <location>
        <begin position="46"/>
        <end position="66"/>
    </location>
</feature>
<dbReference type="PANTHER" id="PTHR24221">
    <property type="entry name" value="ATP-BINDING CASSETTE SUB-FAMILY B"/>
    <property type="match status" value="1"/>
</dbReference>
<protein>
    <submittedName>
        <fullName evidence="12">ATP-binding cassette subfamily C exporter for protease/lipase/ATP-binding cassette subfamily C protein EexD</fullName>
    </submittedName>
</protein>
<reference evidence="12 13" key="1">
    <citation type="submission" date="2018-10" db="EMBL/GenBank/DDBJ databases">
        <title>Genomic Encyclopedia of Type Strains, Phase IV (KMG-IV): sequencing the most valuable type-strain genomes for metagenomic binning, comparative biology and taxonomic classification.</title>
        <authorList>
            <person name="Goeker M."/>
        </authorList>
    </citation>
    <scope>NUCLEOTIDE SEQUENCE [LARGE SCALE GENOMIC DNA]</scope>
    <source>
        <strain evidence="12 13">DSM 26916</strain>
    </source>
</reference>
<evidence type="ECO:0000256" key="3">
    <source>
        <dbReference type="ARBA" id="ARBA00022475"/>
    </source>
</evidence>
<dbReference type="Gene3D" id="3.40.50.300">
    <property type="entry name" value="P-loop containing nucleotide triphosphate hydrolases"/>
    <property type="match status" value="1"/>
</dbReference>
<dbReference type="EMBL" id="RCCI01000004">
    <property type="protein sequence ID" value="RLJ67620.1"/>
    <property type="molecule type" value="Genomic_DNA"/>
</dbReference>
<dbReference type="PROSITE" id="PS50929">
    <property type="entry name" value="ABC_TM1F"/>
    <property type="match status" value="1"/>
</dbReference>
<dbReference type="FunFam" id="3.40.50.300:FF:001444">
    <property type="entry name" value="ABC transporter ATP-binding protein"/>
    <property type="match status" value="1"/>
</dbReference>